<evidence type="ECO:0000256" key="2">
    <source>
        <dbReference type="SAM" id="SignalP"/>
    </source>
</evidence>
<sequence length="271" mass="28738">MTHVGLLACCAGLLASVAALHFSSALSLRSGTAMSQQNSLGTNLFVSGRDSLRTITPPQAEKKTSDCLAIINKLRSENLKDLLGTLTEAGDEEATESLKKIEIKDPAESTAAKIAVKLAGTDVQKCESGKGANATVYPGLVIPFPHDTEFNCNALIQATYTAGLDHLKQSNFEPSTGTYDVENAPFNNVNASNVAFLLSEKSKKVSCAATKDCKAGHDVLFCYFIDPLRKEDKPFTAELYNALWGLEAGAASISVPSVVTVLLALALIIRA</sequence>
<keyword evidence="1" id="KW-0472">Membrane</keyword>
<protein>
    <submittedName>
        <fullName evidence="3">SAG family member</fullName>
    </submittedName>
</protein>
<reference evidence="3" key="2">
    <citation type="submission" date="2013-10" db="EMBL/GenBank/DDBJ databases">
        <authorList>
            <person name="Aslett M."/>
        </authorList>
    </citation>
    <scope>NUCLEOTIDE SEQUENCE [LARGE SCALE GENOMIC DNA]</scope>
    <source>
        <strain evidence="3">Houghton</strain>
    </source>
</reference>
<evidence type="ECO:0000256" key="1">
    <source>
        <dbReference type="SAM" id="Phobius"/>
    </source>
</evidence>
<dbReference type="VEuPathDB" id="ToxoDB:ETH2_1443400"/>
<keyword evidence="1" id="KW-0812">Transmembrane</keyword>
<dbReference type="EMBL" id="HG675758">
    <property type="protein sequence ID" value="CDJ43258.1"/>
    <property type="molecule type" value="Genomic_DNA"/>
</dbReference>
<dbReference type="OrthoDB" id="348012at2759"/>
<keyword evidence="4" id="KW-1185">Reference proteome</keyword>
<evidence type="ECO:0000313" key="3">
    <source>
        <dbReference type="EMBL" id="CDJ43258.1"/>
    </source>
</evidence>
<dbReference type="VEuPathDB" id="ToxoDB:ETH_00008705"/>
<proteinExistence type="predicted"/>
<dbReference type="RefSeq" id="XP_013234008.1">
    <property type="nucleotide sequence ID" value="XM_013378554.1"/>
</dbReference>
<gene>
    <name evidence="3" type="ORF">ETH_00008705</name>
</gene>
<accession>U6L233</accession>
<dbReference type="Proteomes" id="UP000030747">
    <property type="component" value="Unassembled WGS sequence"/>
</dbReference>
<feature type="signal peptide" evidence="2">
    <location>
        <begin position="1"/>
        <end position="19"/>
    </location>
</feature>
<feature type="transmembrane region" description="Helical" evidence="1">
    <location>
        <begin position="243"/>
        <end position="269"/>
    </location>
</feature>
<dbReference type="AlphaFoldDB" id="U6L233"/>
<feature type="chain" id="PRO_5004673250" evidence="2">
    <location>
        <begin position="20"/>
        <end position="271"/>
    </location>
</feature>
<reference evidence="3" key="1">
    <citation type="submission" date="2013-10" db="EMBL/GenBank/DDBJ databases">
        <title>Genomic analysis of the causative agents of coccidiosis in chickens.</title>
        <authorList>
            <person name="Reid A.J."/>
            <person name="Blake D."/>
            <person name="Billington K."/>
            <person name="Browne H."/>
            <person name="Dunn M."/>
            <person name="Hung S."/>
            <person name="Kawahara F."/>
            <person name="Miranda-Saavedra D."/>
            <person name="Mourier T."/>
            <person name="Nagra H."/>
            <person name="Otto T.D."/>
            <person name="Rawlings N."/>
            <person name="Sanchez A."/>
            <person name="Sanders M."/>
            <person name="Subramaniam C."/>
            <person name="Tay Y."/>
            <person name="Dear P."/>
            <person name="Doerig C."/>
            <person name="Gruber A."/>
            <person name="Parkinson J."/>
            <person name="Shirley M."/>
            <person name="Wan K.L."/>
            <person name="Berriman M."/>
            <person name="Tomley F."/>
            <person name="Pain A."/>
        </authorList>
    </citation>
    <scope>NUCLEOTIDE SEQUENCE [LARGE SCALE GENOMIC DNA]</scope>
    <source>
        <strain evidence="3">Houghton</strain>
    </source>
</reference>
<dbReference type="GeneID" id="25250943"/>
<evidence type="ECO:0000313" key="4">
    <source>
        <dbReference type="Proteomes" id="UP000030747"/>
    </source>
</evidence>
<keyword evidence="1" id="KW-1133">Transmembrane helix</keyword>
<name>U6L233_EIMTE</name>
<keyword evidence="2" id="KW-0732">Signal</keyword>
<organism evidence="3 4">
    <name type="scientific">Eimeria tenella</name>
    <name type="common">Coccidian parasite</name>
    <dbReference type="NCBI Taxonomy" id="5802"/>
    <lineage>
        <taxon>Eukaryota</taxon>
        <taxon>Sar</taxon>
        <taxon>Alveolata</taxon>
        <taxon>Apicomplexa</taxon>
        <taxon>Conoidasida</taxon>
        <taxon>Coccidia</taxon>
        <taxon>Eucoccidiorida</taxon>
        <taxon>Eimeriorina</taxon>
        <taxon>Eimeriidae</taxon>
        <taxon>Eimeria</taxon>
    </lineage>
</organism>